<evidence type="ECO:0000313" key="3">
    <source>
        <dbReference type="Proteomes" id="UP001497516"/>
    </source>
</evidence>
<dbReference type="PANTHER" id="PTHR47851:SF8">
    <property type="entry name" value="NO APICAL MERISTEM-ASSOCIATED C-TERMINAL DOMAIN-CONTAINING PROTEIN"/>
    <property type="match status" value="1"/>
</dbReference>
<name>A0AAV2EAI4_9ROSI</name>
<dbReference type="Proteomes" id="UP001497516">
    <property type="component" value="Chromosome 4"/>
</dbReference>
<protein>
    <submittedName>
        <fullName evidence="2">Uncharacterized protein</fullName>
    </submittedName>
</protein>
<keyword evidence="3" id="KW-1185">Reference proteome</keyword>
<sequence length="176" mass="19711">MFSKILVTGEGAWTSLDDGTNGTDANTNSPSQVEAINLMDDDEFLNFTIGTNRQGNNPAYSGDKRTKPMDETPHEQVMKIVKKKKVGTAGHFQKQLDRLVDVVEIYAGSRTQAKKDERVTYTISECMGFVKGLPGVDNAPELITCAGRLFKDMDKREIFISLGTQELQLHWLKRRI</sequence>
<dbReference type="PANTHER" id="PTHR47851">
    <property type="entry name" value="OS06G0588700 PROTEIN-RELATED"/>
    <property type="match status" value="1"/>
</dbReference>
<feature type="compositionally biased region" description="Basic and acidic residues" evidence="1">
    <location>
        <begin position="62"/>
        <end position="71"/>
    </location>
</feature>
<dbReference type="AlphaFoldDB" id="A0AAV2EAI4"/>
<evidence type="ECO:0000256" key="1">
    <source>
        <dbReference type="SAM" id="MobiDB-lite"/>
    </source>
</evidence>
<gene>
    <name evidence="2" type="ORF">LTRI10_LOCUS24058</name>
</gene>
<feature type="compositionally biased region" description="Polar residues" evidence="1">
    <location>
        <begin position="50"/>
        <end position="59"/>
    </location>
</feature>
<accession>A0AAV2EAI4</accession>
<evidence type="ECO:0000313" key="2">
    <source>
        <dbReference type="EMBL" id="CAL1382747.1"/>
    </source>
</evidence>
<proteinExistence type="predicted"/>
<reference evidence="2 3" key="1">
    <citation type="submission" date="2024-04" db="EMBL/GenBank/DDBJ databases">
        <authorList>
            <person name="Fracassetti M."/>
        </authorList>
    </citation>
    <scope>NUCLEOTIDE SEQUENCE [LARGE SCALE GENOMIC DNA]</scope>
</reference>
<dbReference type="EMBL" id="OZ034817">
    <property type="protein sequence ID" value="CAL1382747.1"/>
    <property type="molecule type" value="Genomic_DNA"/>
</dbReference>
<feature type="region of interest" description="Disordered" evidence="1">
    <location>
        <begin position="50"/>
        <end position="71"/>
    </location>
</feature>
<organism evidence="2 3">
    <name type="scientific">Linum trigynum</name>
    <dbReference type="NCBI Taxonomy" id="586398"/>
    <lineage>
        <taxon>Eukaryota</taxon>
        <taxon>Viridiplantae</taxon>
        <taxon>Streptophyta</taxon>
        <taxon>Embryophyta</taxon>
        <taxon>Tracheophyta</taxon>
        <taxon>Spermatophyta</taxon>
        <taxon>Magnoliopsida</taxon>
        <taxon>eudicotyledons</taxon>
        <taxon>Gunneridae</taxon>
        <taxon>Pentapetalae</taxon>
        <taxon>rosids</taxon>
        <taxon>fabids</taxon>
        <taxon>Malpighiales</taxon>
        <taxon>Linaceae</taxon>
        <taxon>Linum</taxon>
    </lineage>
</organism>